<evidence type="ECO:0000313" key="2">
    <source>
        <dbReference type="EMBL" id="TFE36551.1"/>
    </source>
</evidence>
<gene>
    <name evidence="2" type="ORF">E2553_43270</name>
</gene>
<feature type="domain" description="HTH cro/C1-type" evidence="1">
    <location>
        <begin position="24"/>
        <end position="64"/>
    </location>
</feature>
<name>A0A4Y8MGH2_9BURK</name>
<dbReference type="CDD" id="cd00093">
    <property type="entry name" value="HTH_XRE"/>
    <property type="match status" value="1"/>
</dbReference>
<dbReference type="Gene3D" id="1.10.260.40">
    <property type="entry name" value="lambda repressor-like DNA-binding domains"/>
    <property type="match status" value="1"/>
</dbReference>
<protein>
    <submittedName>
        <fullName evidence="2">Helix-turn-helix domain-containing protein</fullName>
    </submittedName>
</protein>
<dbReference type="InterPro" id="IPR001387">
    <property type="entry name" value="Cro/C1-type_HTH"/>
</dbReference>
<dbReference type="EMBL" id="SNVI01000008">
    <property type="protein sequence ID" value="TFE36551.1"/>
    <property type="molecule type" value="Genomic_DNA"/>
</dbReference>
<dbReference type="AlphaFoldDB" id="A0A4Y8MGH2"/>
<dbReference type="Pfam" id="PF01381">
    <property type="entry name" value="HTH_3"/>
    <property type="match status" value="1"/>
</dbReference>
<reference evidence="2 3" key="1">
    <citation type="submission" date="2019-03" db="EMBL/GenBank/DDBJ databases">
        <title>Complete Genome Sequence of Paraburkholderia dipogonis ICMP 19430T, a Nitrogen-fixing Symbiont of the South African Invasive Legume Dipogon lignosus in New Zealand.</title>
        <authorList>
            <person name="De Meyer S.E."/>
        </authorList>
    </citation>
    <scope>NUCLEOTIDE SEQUENCE [LARGE SCALE GENOMIC DNA]</scope>
    <source>
        <strain evidence="2 3">ICMP 19430</strain>
    </source>
</reference>
<evidence type="ECO:0000259" key="1">
    <source>
        <dbReference type="PROSITE" id="PS50943"/>
    </source>
</evidence>
<dbReference type="SUPFAM" id="SSF47413">
    <property type="entry name" value="lambda repressor-like DNA-binding domains"/>
    <property type="match status" value="1"/>
</dbReference>
<accession>A0A4Y8MGH2</accession>
<proteinExistence type="predicted"/>
<dbReference type="Proteomes" id="UP000297385">
    <property type="component" value="Unassembled WGS sequence"/>
</dbReference>
<comment type="caution">
    <text evidence="2">The sequence shown here is derived from an EMBL/GenBank/DDBJ whole genome shotgun (WGS) entry which is preliminary data.</text>
</comment>
<dbReference type="RefSeq" id="WP_134466650.1">
    <property type="nucleotide sequence ID" value="NZ_SNVI01000008.1"/>
</dbReference>
<organism evidence="2 3">
    <name type="scientific">Paraburkholderia dipogonis</name>
    <dbReference type="NCBI Taxonomy" id="1211383"/>
    <lineage>
        <taxon>Bacteria</taxon>
        <taxon>Pseudomonadati</taxon>
        <taxon>Pseudomonadota</taxon>
        <taxon>Betaproteobacteria</taxon>
        <taxon>Burkholderiales</taxon>
        <taxon>Burkholderiaceae</taxon>
        <taxon>Paraburkholderia</taxon>
    </lineage>
</organism>
<sequence length="130" mass="14051">MKSTEQYLGEVKDRLELPSDYAIAKALGVTRAAVSRYRMGHSMPDDLVCARIASILDIEPMEVIAATNYQRSKTDEARSLWETIWGKAAGAIALSLIACAVGSLAVVPSPSRAAEQARSATLYLMSNALY</sequence>
<dbReference type="GO" id="GO:0003677">
    <property type="term" value="F:DNA binding"/>
    <property type="evidence" value="ECO:0007669"/>
    <property type="project" value="InterPro"/>
</dbReference>
<dbReference type="InterPro" id="IPR010982">
    <property type="entry name" value="Lambda_DNA-bd_dom_sf"/>
</dbReference>
<dbReference type="PROSITE" id="PS50943">
    <property type="entry name" value="HTH_CROC1"/>
    <property type="match status" value="1"/>
</dbReference>
<evidence type="ECO:0000313" key="3">
    <source>
        <dbReference type="Proteomes" id="UP000297385"/>
    </source>
</evidence>